<feature type="compositionally biased region" description="Acidic residues" evidence="1">
    <location>
        <begin position="564"/>
        <end position="584"/>
    </location>
</feature>
<proteinExistence type="predicted"/>
<sequence length="1045" mass="118101">MPFHTYYDHDLGRHILEIINPLKGDSKEFFMDPKSGAVIPLVVSDTLEEHLIPIYRSKCERHGNIVFCGNKVRGNRIYKYKKENNGKWFRVQCLCCEYVSVPLDLEWSKYVIERGENLKNRVGDYTKNNLWIQPTSSYFCLRTREMVVNTLVFPENEKEVKMTFDVEKQTFCKHHCDCEDKKLENRFELGAQGLPYTRYHRDPMGTPLICLAVTHYNQFHAEMNIFCNIFGDIGKYVFNPSFNCFTLQEQFEVRVNQFEHHHKILQKRLTLIFDDELQVFYKKKCAELQRSIFFGKHQGDHKIRKYTFNATYEQFEQVNCKDCTYNTSHGAKEIEKERVLAHYQNSITKKETILEAKKLGMVVKTEKTYDGSTRTKERAPIRYLSYLRSEGNLFIHIKITIHLLKTQLSDLTMRDKRREACDLYDHLPTPNDDECSETWVLGNYSDHLCVVNLRGQIFPYTREKNGDLFVLRKDLCVDTTSKDKVPARVLRKPKLVLETGSKPIIDFDAFDFSMVTEILNSKPDQFVGNVGEEDIESIADSTVTALEPSLDFWDTESTATALEPFDDESDTETALEPSDDEEDNASIADSTATALEPCQDLWDTESTTTAIEPSDDVSDTETALEPSDDEEDDASIADSTATALEPSDDAWDTESTATALELNGSEFNDVMETATPSQKAIEFYYRINMMNPRKKDEVNQDNVKKAENNLQLVPVNMFTKLHDHEDYNSDNVSTTTAIEPNDDVSDTETALEPSDDEEDNVSIADSTATALEPYQDLWETESTMTAIEPSDDVSDTETALAPSDDEEDNASIADSTATALEQSQYLWETESTMTAIEPSDDVSDTETAMEPSDDEDDNVSIADSTATALEPSDESWDTESTRTAIEPCDDESDTETALELSDDEDDGFSIADSTCTALQPSDEEDDSWETGSTATAIEFTGDDATVIVDDSIYKSTTTALEPSDSESSDLSLLETYDDEDDDDESVNTAMEPTDSELSDLSLLETSFDSDDCDGSDGTDQKLEIKENQEENGDNHDDFPPGCSIA</sequence>
<name>A0A8R1DEF2_CAEJA</name>
<feature type="region of interest" description="Disordered" evidence="1">
    <location>
        <begin position="608"/>
        <end position="636"/>
    </location>
</feature>
<feature type="region of interest" description="Disordered" evidence="1">
    <location>
        <begin position="726"/>
        <end position="762"/>
    </location>
</feature>
<reference evidence="3" key="1">
    <citation type="submission" date="2010-08" db="EMBL/GenBank/DDBJ databases">
        <authorList>
            <consortium name="Caenorhabditis japonica Sequencing Consortium"/>
            <person name="Wilson R.K."/>
        </authorList>
    </citation>
    <scope>NUCLEOTIDE SEQUENCE [LARGE SCALE GENOMIC DNA]</scope>
    <source>
        <strain evidence="3">DF5081</strain>
    </source>
</reference>
<feature type="compositionally biased region" description="Basic and acidic residues" evidence="1">
    <location>
        <begin position="1018"/>
        <end position="1038"/>
    </location>
</feature>
<feature type="compositionally biased region" description="Acidic residues" evidence="1">
    <location>
        <begin position="626"/>
        <end position="635"/>
    </location>
</feature>
<dbReference type="AlphaFoldDB" id="A0A8R1DEF2"/>
<evidence type="ECO:0000313" key="2">
    <source>
        <dbReference type="EnsemblMetazoa" id="CJA00152.1"/>
    </source>
</evidence>
<evidence type="ECO:0000313" key="3">
    <source>
        <dbReference type="Proteomes" id="UP000005237"/>
    </source>
</evidence>
<feature type="region of interest" description="Disordered" evidence="1">
    <location>
        <begin position="560"/>
        <end position="586"/>
    </location>
</feature>
<dbReference type="Proteomes" id="UP000005237">
    <property type="component" value="Unassembled WGS sequence"/>
</dbReference>
<feature type="compositionally biased region" description="Polar residues" evidence="1">
    <location>
        <begin position="812"/>
        <end position="822"/>
    </location>
</feature>
<feature type="compositionally biased region" description="Acidic residues" evidence="1">
    <location>
        <begin position="975"/>
        <end position="985"/>
    </location>
</feature>
<feature type="region of interest" description="Disordered" evidence="1">
    <location>
        <begin position="957"/>
        <end position="1045"/>
    </location>
</feature>
<protein>
    <submittedName>
        <fullName evidence="2">Uncharacterized protein</fullName>
    </submittedName>
</protein>
<feature type="compositionally biased region" description="Acidic residues" evidence="1">
    <location>
        <begin position="887"/>
        <end position="907"/>
    </location>
</feature>
<feature type="compositionally biased region" description="Acidic residues" evidence="1">
    <location>
        <begin position="1007"/>
        <end position="1016"/>
    </location>
</feature>
<organism evidence="2 3">
    <name type="scientific">Caenorhabditis japonica</name>
    <dbReference type="NCBI Taxonomy" id="281687"/>
    <lineage>
        <taxon>Eukaryota</taxon>
        <taxon>Metazoa</taxon>
        <taxon>Ecdysozoa</taxon>
        <taxon>Nematoda</taxon>
        <taxon>Chromadorea</taxon>
        <taxon>Rhabditida</taxon>
        <taxon>Rhabditina</taxon>
        <taxon>Rhabditomorpha</taxon>
        <taxon>Rhabditoidea</taxon>
        <taxon>Rhabditidae</taxon>
        <taxon>Peloderinae</taxon>
        <taxon>Caenorhabditis</taxon>
    </lineage>
</organism>
<dbReference type="EnsemblMetazoa" id="CJA00152.1">
    <property type="protein sequence ID" value="CJA00152.1"/>
    <property type="gene ID" value="WBGene00119355"/>
</dbReference>
<accession>A0A8R1DEF2</accession>
<keyword evidence="3" id="KW-1185">Reference proteome</keyword>
<reference evidence="2" key="2">
    <citation type="submission" date="2022-06" db="UniProtKB">
        <authorList>
            <consortium name="EnsemblMetazoa"/>
        </authorList>
    </citation>
    <scope>IDENTIFICATION</scope>
    <source>
        <strain evidence="2">DF5081</strain>
    </source>
</reference>
<feature type="compositionally biased region" description="Polar residues" evidence="1">
    <location>
        <begin position="729"/>
        <end position="738"/>
    </location>
</feature>
<evidence type="ECO:0000256" key="1">
    <source>
        <dbReference type="SAM" id="MobiDB-lite"/>
    </source>
</evidence>
<feature type="region of interest" description="Disordered" evidence="1">
    <location>
        <begin position="789"/>
        <end position="822"/>
    </location>
</feature>
<feature type="region of interest" description="Disordered" evidence="1">
    <location>
        <begin position="836"/>
        <end position="911"/>
    </location>
</feature>